<comment type="caution">
    <text evidence="5">The sequence shown here is derived from an EMBL/GenBank/DDBJ whole genome shotgun (WGS) entry which is preliminary data.</text>
</comment>
<dbReference type="Gene3D" id="4.10.60.10">
    <property type="entry name" value="Zinc finger, CCHC-type"/>
    <property type="match status" value="1"/>
</dbReference>
<evidence type="ECO:0000313" key="6">
    <source>
        <dbReference type="Proteomes" id="UP001151760"/>
    </source>
</evidence>
<keyword evidence="1" id="KW-0479">Metal-binding</keyword>
<feature type="region of interest" description="Disordered" evidence="3">
    <location>
        <begin position="377"/>
        <end position="397"/>
    </location>
</feature>
<dbReference type="PANTHER" id="PTHR15503:SF45">
    <property type="entry name" value="RNA-DIRECTED DNA POLYMERASE HOMOLOG"/>
    <property type="match status" value="1"/>
</dbReference>
<dbReference type="PROSITE" id="PS50158">
    <property type="entry name" value="ZF_CCHC"/>
    <property type="match status" value="2"/>
</dbReference>
<dbReference type="InterPro" id="IPR036875">
    <property type="entry name" value="Znf_CCHC_sf"/>
</dbReference>
<keyword evidence="5" id="KW-0548">Nucleotidyltransferase</keyword>
<organism evidence="5 6">
    <name type="scientific">Tanacetum coccineum</name>
    <dbReference type="NCBI Taxonomy" id="301880"/>
    <lineage>
        <taxon>Eukaryota</taxon>
        <taxon>Viridiplantae</taxon>
        <taxon>Streptophyta</taxon>
        <taxon>Embryophyta</taxon>
        <taxon>Tracheophyta</taxon>
        <taxon>Spermatophyta</taxon>
        <taxon>Magnoliopsida</taxon>
        <taxon>eudicotyledons</taxon>
        <taxon>Gunneridae</taxon>
        <taxon>Pentapetalae</taxon>
        <taxon>asterids</taxon>
        <taxon>campanulids</taxon>
        <taxon>Asterales</taxon>
        <taxon>Asteraceae</taxon>
        <taxon>Asteroideae</taxon>
        <taxon>Anthemideae</taxon>
        <taxon>Anthemidinae</taxon>
        <taxon>Tanacetum</taxon>
    </lineage>
</organism>
<feature type="domain" description="CCHC-type" evidence="4">
    <location>
        <begin position="602"/>
        <end position="618"/>
    </location>
</feature>
<feature type="coiled-coil region" evidence="2">
    <location>
        <begin position="6"/>
        <end position="33"/>
    </location>
</feature>
<dbReference type="InterPro" id="IPR032567">
    <property type="entry name" value="RTL1-rel"/>
</dbReference>
<keyword evidence="1" id="KW-0862">Zinc</keyword>
<evidence type="ECO:0000256" key="3">
    <source>
        <dbReference type="SAM" id="MobiDB-lite"/>
    </source>
</evidence>
<sequence>MNQEQFNLNQVKIEELQAEINHLQEMLRFRNLNHDPPVDLYDLEGSDEGGIEIDSLTKEPLDTLLMGDEKEDFDINSPLGEQVVDFLIENEDVAGLPRHLVKRLFSHLVKNLSSTKRMFDEPLGDDSKPRSYDVTFSNSLFEFNDDYTLCYDNPLFDDEFEDIRSSRKRRRSPDAATSLPIATSGALVLAHVDLLPPCKRFRDSLLPEDSMEEDMETGIAADMETRVDIVVGMESVGIGRSEEIAVIEECIAFADTIKARGTDVRLVIEPGGEGSPVPNGILKTFEDMPINLDNVVRDFYRHMSEVRPDRITEIESEQRQLAESHVIADRERARMLERIRTMTTTRSGMTPVAVEEMVNRRVAEALEAYKVNKNLGPMVKGENEGENENGDGNGNMNVGEIVTTMEVEMVTTMEVKMVTTMGMEMEGMEMEISLGTKGVVGLIRWFEKMEMVFSISNCLKKYQVKYAMCTLLNNVLTWWNSHKRTIGPDAAFSMSWRELMKLMTEMVPEEEDRVEKFIGGLLDNIQGNLKGYALRNAENKRRLENNQRDNCGQQPPYKRQNTVGQGVARAYTAGSNKNRGYTRPHPFCDKCRIHHVGQCIVRCRRCHKVGHVMKDCKSAPTAPVQGGPVANQRGVTCYECRAQGHYRSGCPKLKNQNNGNKSGNAEARGKAYGLGGGDTNLDSNVVTGTFLLNDHYASMLFDSGADRSFVLTTFSTLLDVIPFTLDVTHIDLMPIELGVFDVIVGMDRLAKHHAIIVCDKKTTQKYMEKGCQIFKAQVTTKEVGDKSKEKRLEDVPVVRKFLEVFPEDLPRLPPVRQVEFQIELVLGAAPVARAPYRLAPSKMQELS</sequence>
<proteinExistence type="predicted"/>
<evidence type="ECO:0000256" key="1">
    <source>
        <dbReference type="PROSITE-ProRule" id="PRU00047"/>
    </source>
</evidence>
<dbReference type="SMART" id="SM00343">
    <property type="entry name" value="ZnF_C2HC"/>
    <property type="match status" value="2"/>
</dbReference>
<dbReference type="EMBL" id="BQNB010010696">
    <property type="protein sequence ID" value="GJS80771.1"/>
    <property type="molecule type" value="Genomic_DNA"/>
</dbReference>
<evidence type="ECO:0000259" key="4">
    <source>
        <dbReference type="PROSITE" id="PS50158"/>
    </source>
</evidence>
<reference evidence="5" key="2">
    <citation type="submission" date="2022-01" db="EMBL/GenBank/DDBJ databases">
        <authorList>
            <person name="Yamashiro T."/>
            <person name="Shiraishi A."/>
            <person name="Satake H."/>
            <person name="Nakayama K."/>
        </authorList>
    </citation>
    <scope>NUCLEOTIDE SEQUENCE</scope>
</reference>
<feature type="region of interest" description="Disordered" evidence="3">
    <location>
        <begin position="544"/>
        <end position="564"/>
    </location>
</feature>
<dbReference type="Pfam" id="PF08284">
    <property type="entry name" value="RVP_2"/>
    <property type="match status" value="1"/>
</dbReference>
<dbReference type="SUPFAM" id="SSF57756">
    <property type="entry name" value="Retrovirus zinc finger-like domains"/>
    <property type="match status" value="1"/>
</dbReference>
<keyword evidence="2" id="KW-0175">Coiled coil</keyword>
<keyword evidence="5" id="KW-0808">Transferase</keyword>
<accession>A0ABQ4YTK6</accession>
<evidence type="ECO:0000256" key="2">
    <source>
        <dbReference type="SAM" id="Coils"/>
    </source>
</evidence>
<evidence type="ECO:0000313" key="5">
    <source>
        <dbReference type="EMBL" id="GJS80771.1"/>
    </source>
</evidence>
<keyword evidence="5" id="KW-0695">RNA-directed DNA polymerase</keyword>
<dbReference type="GO" id="GO:0003964">
    <property type="term" value="F:RNA-directed DNA polymerase activity"/>
    <property type="evidence" value="ECO:0007669"/>
    <property type="project" value="UniProtKB-KW"/>
</dbReference>
<keyword evidence="6" id="KW-1185">Reference proteome</keyword>
<name>A0ABQ4YTK6_9ASTR</name>
<protein>
    <submittedName>
        <fullName evidence="5">Reverse transcriptase domain-containing protein</fullName>
    </submittedName>
</protein>
<feature type="domain" description="CCHC-type" evidence="4">
    <location>
        <begin position="637"/>
        <end position="652"/>
    </location>
</feature>
<dbReference type="Proteomes" id="UP001151760">
    <property type="component" value="Unassembled WGS sequence"/>
</dbReference>
<dbReference type="InterPro" id="IPR001878">
    <property type="entry name" value="Znf_CCHC"/>
</dbReference>
<dbReference type="PANTHER" id="PTHR15503">
    <property type="entry name" value="LDOC1 RELATED"/>
    <property type="match status" value="1"/>
</dbReference>
<keyword evidence="1" id="KW-0863">Zinc-finger</keyword>
<reference evidence="5" key="1">
    <citation type="journal article" date="2022" name="Int. J. Mol. Sci.">
        <title>Draft Genome of Tanacetum Coccineum: Genomic Comparison of Closely Related Tanacetum-Family Plants.</title>
        <authorList>
            <person name="Yamashiro T."/>
            <person name="Shiraishi A."/>
            <person name="Nakayama K."/>
            <person name="Satake H."/>
        </authorList>
    </citation>
    <scope>NUCLEOTIDE SEQUENCE</scope>
</reference>
<feature type="compositionally biased region" description="Polar residues" evidence="3">
    <location>
        <begin position="548"/>
        <end position="564"/>
    </location>
</feature>
<gene>
    <name evidence="5" type="ORF">Tco_0730652</name>
</gene>